<keyword evidence="2" id="KW-0614">Plasmid</keyword>
<feature type="compositionally biased region" description="Basic and acidic residues" evidence="1">
    <location>
        <begin position="169"/>
        <end position="178"/>
    </location>
</feature>
<organism evidence="2">
    <name type="scientific">Streptomyces avermitilis (strain ATCC 31267 / DSM 46492 / JCM 5070 / NBRC 14893 / NCIMB 12804 / NRRL 8165 / MA-4680)</name>
    <dbReference type="NCBI Taxonomy" id="227882"/>
    <lineage>
        <taxon>Bacteria</taxon>
        <taxon>Bacillati</taxon>
        <taxon>Actinomycetota</taxon>
        <taxon>Actinomycetes</taxon>
        <taxon>Kitasatosporales</taxon>
        <taxon>Streptomycetaceae</taxon>
        <taxon>Streptomyces</taxon>
    </lineage>
</organism>
<feature type="region of interest" description="Disordered" evidence="1">
    <location>
        <begin position="158"/>
        <end position="178"/>
    </location>
</feature>
<name>A0A143SZH0_STRAW</name>
<evidence type="ECO:0000256" key="1">
    <source>
        <dbReference type="SAM" id="MobiDB-lite"/>
    </source>
</evidence>
<geneLocation type="plasmid" evidence="2">
    <name>SAP2</name>
</geneLocation>
<evidence type="ECO:0000313" key="2">
    <source>
        <dbReference type="EMBL" id="BAU77449.1"/>
    </source>
</evidence>
<proteinExistence type="predicted"/>
<dbReference type="OrthoDB" id="3339508at2"/>
<accession>A0A143SZH0</accession>
<gene>
    <name evidence="2" type="ORF">SAVERM_2p005</name>
</gene>
<dbReference type="EMBL" id="AP017380">
    <property type="protein sequence ID" value="BAU77449.1"/>
    <property type="molecule type" value="Genomic_DNA"/>
</dbReference>
<dbReference type="RefSeq" id="WP_052082517.1">
    <property type="nucleotide sequence ID" value="NZ_BAVY01000069.1"/>
</dbReference>
<dbReference type="AlphaFoldDB" id="A0A143SZH0"/>
<sequence>MTVNNAPRYGKAEASAWDRGPRFTHRLAWIDLDGELSLVEGTLIRLKVDHSPGDRDVPPVWAVVLSDRRRPRRWRLRLVVLPAPIRLGAHVPLFKQFLGWTRPRLRSPEDADRWTWRVIVAHTQLRLAAPIAVDQRKPWEKTTRTSTALTPTGVRRGFRNIRPHLGSPAERRERARIRSEKGIRWGGRPLTAAA</sequence>
<protein>
    <submittedName>
        <fullName evidence="2">Uncharacterized protein</fullName>
    </submittedName>
</protein>
<reference evidence="2" key="1">
    <citation type="submission" date="2016-03" db="EMBL/GenBank/DDBJ databases">
        <title>Complete sequence of the second linear plasmid SAP2 of Streptomyces avermitilis.</title>
        <authorList>
            <person name="Ikeda H."/>
        </authorList>
    </citation>
    <scope>NUCLEOTIDE SEQUENCE</scope>
    <source>
        <strain evidence="2">MA-4680</strain>
        <plasmid evidence="2">SAP2</plasmid>
    </source>
</reference>